<name>A0A264VY84_PRORE</name>
<dbReference type="InterPro" id="IPR051220">
    <property type="entry name" value="TFA_Chaperone"/>
</dbReference>
<dbReference type="Pfam" id="PF02413">
    <property type="entry name" value="Caudo_TAP"/>
    <property type="match status" value="1"/>
</dbReference>
<proteinExistence type="predicted"/>
<dbReference type="PANTHER" id="PTHR34413:SF2">
    <property type="entry name" value="PROPHAGE TAIL FIBER ASSEMBLY PROTEIN HOMOLOG TFAE-RELATED"/>
    <property type="match status" value="1"/>
</dbReference>
<dbReference type="Proteomes" id="UP000216001">
    <property type="component" value="Unassembled WGS sequence"/>
</dbReference>
<organism evidence="2 3">
    <name type="scientific">Providencia rettgeri</name>
    <dbReference type="NCBI Taxonomy" id="587"/>
    <lineage>
        <taxon>Bacteria</taxon>
        <taxon>Pseudomonadati</taxon>
        <taxon>Pseudomonadota</taxon>
        <taxon>Gammaproteobacteria</taxon>
        <taxon>Enterobacterales</taxon>
        <taxon>Morganellaceae</taxon>
        <taxon>Providencia</taxon>
    </lineage>
</organism>
<reference evidence="2 3" key="1">
    <citation type="submission" date="2017-07" db="EMBL/GenBank/DDBJ databases">
        <title>blaIMP-27 on transferable plasmids in Proteus mirabilis and Providencia rettgeri.</title>
        <authorList>
            <person name="Potter R."/>
        </authorList>
    </citation>
    <scope>NUCLEOTIDE SEQUENCE [LARGE SCALE GENOMIC DNA]</scope>
    <source>
        <strain evidence="2 3">PR1</strain>
    </source>
</reference>
<evidence type="ECO:0000313" key="3">
    <source>
        <dbReference type="Proteomes" id="UP000216001"/>
    </source>
</evidence>
<dbReference type="RefSeq" id="WP_094960402.1">
    <property type="nucleotide sequence ID" value="NZ_NOWC01000001.1"/>
</dbReference>
<comment type="caution">
    <text evidence="2">The sequence shown here is derived from an EMBL/GenBank/DDBJ whole genome shotgun (WGS) entry which is preliminary data.</text>
</comment>
<keyword evidence="1" id="KW-0175">Coiled coil</keyword>
<evidence type="ECO:0000313" key="2">
    <source>
        <dbReference type="EMBL" id="OZS76289.1"/>
    </source>
</evidence>
<dbReference type="AlphaFoldDB" id="A0A264VY84"/>
<evidence type="ECO:0000256" key="1">
    <source>
        <dbReference type="SAM" id="Coils"/>
    </source>
</evidence>
<protein>
    <submittedName>
        <fullName evidence="2">Phage tail protein</fullName>
    </submittedName>
</protein>
<gene>
    <name evidence="2" type="ORF">CHI95_00180</name>
</gene>
<dbReference type="PANTHER" id="PTHR34413">
    <property type="entry name" value="PROPHAGE TAIL FIBER ASSEMBLY PROTEIN HOMOLOG TFAE-RELATED-RELATED"/>
    <property type="match status" value="1"/>
</dbReference>
<feature type="coiled-coil region" evidence="1">
    <location>
        <begin position="144"/>
        <end position="171"/>
    </location>
</feature>
<dbReference type="InterPro" id="IPR003458">
    <property type="entry name" value="Phage_T4_Gp38_tail_assem"/>
</dbReference>
<sequence length="205" mass="23145">MKNYNLDIEQAEIGENGLATKAGWIKTYVAAPETGEYLNANMEFVYFDVSVSAGAYLDAPPSEVKAGFAIVRSEDKARWEVIADHRGKMAYNTETRQPIEVDFIGKLPDTLTLQAPETEFDSWNGQHWVTDLDAQKAVLVTLAKQEKAQRLEEAEQQILILERKVRLEMATNEEVELLKQWEVYSVKIADIDTATAPNIDWPVNP</sequence>
<accession>A0A264VY84</accession>
<dbReference type="EMBL" id="NOWC01000001">
    <property type="protein sequence ID" value="OZS76289.1"/>
    <property type="molecule type" value="Genomic_DNA"/>
</dbReference>